<dbReference type="PRINTS" id="PR00102">
    <property type="entry name" value="OTCASE"/>
</dbReference>
<dbReference type="InterPro" id="IPR036901">
    <property type="entry name" value="Asp/Orn_carbamoylTrfase_sf"/>
</dbReference>
<organism evidence="6 7">
    <name type="scientific">Candidatus Coproplasma excrementigallinarum</name>
    <dbReference type="NCBI Taxonomy" id="2840747"/>
    <lineage>
        <taxon>Bacteria</taxon>
        <taxon>Bacillati</taxon>
        <taxon>Bacillota</taxon>
        <taxon>Clostridia</taxon>
        <taxon>Eubacteriales</taxon>
        <taxon>Candidatus Coproplasma</taxon>
    </lineage>
</organism>
<feature type="domain" description="Aspartate/ornithine carbamoyltransferase carbamoyl-P binding" evidence="5">
    <location>
        <begin position="15"/>
        <end position="155"/>
    </location>
</feature>
<accession>A0A9D1MKT5</accession>
<dbReference type="Pfam" id="PF02729">
    <property type="entry name" value="OTCace_N"/>
    <property type="match status" value="1"/>
</dbReference>
<evidence type="ECO:0000313" key="6">
    <source>
        <dbReference type="EMBL" id="HIU62096.1"/>
    </source>
</evidence>
<name>A0A9D1MKT5_9FIRM</name>
<comment type="similarity">
    <text evidence="3">Belongs to the aspartate/ornithine carbamoyltransferase superfamily.</text>
</comment>
<dbReference type="SUPFAM" id="SSF53671">
    <property type="entry name" value="Aspartate/ornithine carbamoyltransferase"/>
    <property type="match status" value="1"/>
</dbReference>
<evidence type="ECO:0000313" key="7">
    <source>
        <dbReference type="Proteomes" id="UP000824110"/>
    </source>
</evidence>
<dbReference type="InterPro" id="IPR006132">
    <property type="entry name" value="Asp/Orn_carbamoyltranf_P-bd"/>
</dbReference>
<dbReference type="FunFam" id="3.40.50.1370:FF:000008">
    <property type="entry name" value="Ornithine carbamoyltransferase"/>
    <property type="match status" value="1"/>
</dbReference>
<evidence type="ECO:0000256" key="3">
    <source>
        <dbReference type="RuleBase" id="RU003634"/>
    </source>
</evidence>
<gene>
    <name evidence="6" type="ORF">IAB69_05575</name>
</gene>
<dbReference type="Pfam" id="PF00185">
    <property type="entry name" value="OTCace"/>
    <property type="match status" value="1"/>
</dbReference>
<dbReference type="InterPro" id="IPR006130">
    <property type="entry name" value="Asp/Orn_carbamoylTrfase"/>
</dbReference>
<reference evidence="6" key="1">
    <citation type="submission" date="2020-10" db="EMBL/GenBank/DDBJ databases">
        <authorList>
            <person name="Gilroy R."/>
        </authorList>
    </citation>
    <scope>NUCLEOTIDE SEQUENCE</scope>
    <source>
        <strain evidence="6">CHK195-12923</strain>
    </source>
</reference>
<evidence type="ECO:0000259" key="4">
    <source>
        <dbReference type="Pfam" id="PF00185"/>
    </source>
</evidence>
<dbReference type="AlphaFoldDB" id="A0A9D1MKT5"/>
<dbReference type="GO" id="GO:0016597">
    <property type="term" value="F:amino acid binding"/>
    <property type="evidence" value="ECO:0007669"/>
    <property type="project" value="InterPro"/>
</dbReference>
<dbReference type="InterPro" id="IPR006131">
    <property type="entry name" value="Asp_carbamoyltransf_Asp/Orn-bd"/>
</dbReference>
<reference evidence="6" key="2">
    <citation type="journal article" date="2021" name="PeerJ">
        <title>Extensive microbial diversity within the chicken gut microbiome revealed by metagenomics and culture.</title>
        <authorList>
            <person name="Gilroy R."/>
            <person name="Ravi A."/>
            <person name="Getino M."/>
            <person name="Pursley I."/>
            <person name="Horton D.L."/>
            <person name="Alikhan N.F."/>
            <person name="Baker D."/>
            <person name="Gharbi K."/>
            <person name="Hall N."/>
            <person name="Watson M."/>
            <person name="Adriaenssens E.M."/>
            <person name="Foster-Nyarko E."/>
            <person name="Jarju S."/>
            <person name="Secka A."/>
            <person name="Antonio M."/>
            <person name="Oren A."/>
            <person name="Chaudhuri R.R."/>
            <person name="La Ragione R."/>
            <person name="Hildebrand F."/>
            <person name="Pallen M.J."/>
        </authorList>
    </citation>
    <scope>NUCLEOTIDE SEQUENCE</scope>
    <source>
        <strain evidence="6">CHK195-12923</strain>
    </source>
</reference>
<feature type="domain" description="Aspartate/ornithine carbamoyltransferase Asp/Orn-binding" evidence="4">
    <location>
        <begin position="163"/>
        <end position="309"/>
    </location>
</feature>
<sequence>MDINRYYPSYIIKKKHLIGLSDYSTEEIFEMLYATKALKRKFEAHEETNILHGKTVALMFADTSLRTRSAIEIGVHQLGGSCVDLPYSDRDMRAGENVKDFVNVISRYGVSALVTRGIEKKLLNEFTDISAMPIINSHNEDCVPIQALTDLFTIWDKKGELAGVKLAVIGKATSVVSSFVIGAVKCGMDVSVACPAGYRLKRENVEAAEQTGKIYFTDNPVEAVRDADVVYTCAYSYHTEPKEEEREALAPYRVDGSLMSYSKTNSIFMHPLPASRGLEVTADVIDGKRSVVYDQGENRLHAVKAIFTMLAK</sequence>
<keyword evidence="1 3" id="KW-0808">Transferase</keyword>
<dbReference type="PANTHER" id="PTHR45753">
    <property type="entry name" value="ORNITHINE CARBAMOYLTRANSFERASE, MITOCHONDRIAL"/>
    <property type="match status" value="1"/>
</dbReference>
<dbReference type="GO" id="GO:0042450">
    <property type="term" value="P:L-arginine biosynthetic process via ornithine"/>
    <property type="evidence" value="ECO:0007669"/>
    <property type="project" value="TreeGrafter"/>
</dbReference>
<protein>
    <recommendedName>
        <fullName evidence="2">Ornithine carbamoyltransferase, catabolic</fullName>
    </recommendedName>
</protein>
<dbReference type="GO" id="GO:0004585">
    <property type="term" value="F:ornithine carbamoyltransferase activity"/>
    <property type="evidence" value="ECO:0007669"/>
    <property type="project" value="TreeGrafter"/>
</dbReference>
<evidence type="ECO:0000256" key="1">
    <source>
        <dbReference type="ARBA" id="ARBA00022679"/>
    </source>
</evidence>
<dbReference type="PRINTS" id="PR00100">
    <property type="entry name" value="AOTCASE"/>
</dbReference>
<dbReference type="GO" id="GO:0019240">
    <property type="term" value="P:citrulline biosynthetic process"/>
    <property type="evidence" value="ECO:0007669"/>
    <property type="project" value="TreeGrafter"/>
</dbReference>
<dbReference type="PANTHER" id="PTHR45753:SF3">
    <property type="entry name" value="ORNITHINE TRANSCARBAMYLASE, MITOCHONDRIAL"/>
    <property type="match status" value="1"/>
</dbReference>
<proteinExistence type="inferred from homology"/>
<dbReference type="Gene3D" id="3.40.50.1370">
    <property type="entry name" value="Aspartate/ornithine carbamoyltransferase"/>
    <property type="match status" value="2"/>
</dbReference>
<dbReference type="Proteomes" id="UP000824110">
    <property type="component" value="Unassembled WGS sequence"/>
</dbReference>
<comment type="caution">
    <text evidence="6">The sequence shown here is derived from an EMBL/GenBank/DDBJ whole genome shotgun (WGS) entry which is preliminary data.</text>
</comment>
<evidence type="ECO:0000259" key="5">
    <source>
        <dbReference type="Pfam" id="PF02729"/>
    </source>
</evidence>
<dbReference type="InterPro" id="IPR002292">
    <property type="entry name" value="Orn/put_carbamltrans"/>
</dbReference>
<dbReference type="EMBL" id="DVNE01000059">
    <property type="protein sequence ID" value="HIU62096.1"/>
    <property type="molecule type" value="Genomic_DNA"/>
</dbReference>
<evidence type="ECO:0000256" key="2">
    <source>
        <dbReference type="ARBA" id="ARBA00069744"/>
    </source>
</evidence>